<comment type="subcellular location">
    <subcellularLocation>
        <location evidence="1">Membrane</location>
        <topology evidence="1">Multi-pass membrane protein</topology>
    </subcellularLocation>
</comment>
<feature type="transmembrane region" description="Helical" evidence="6">
    <location>
        <begin position="71"/>
        <end position="90"/>
    </location>
</feature>
<evidence type="ECO:0000256" key="1">
    <source>
        <dbReference type="ARBA" id="ARBA00004141"/>
    </source>
</evidence>
<dbReference type="GO" id="GO:0015093">
    <property type="term" value="F:ferrous iron transmembrane transporter activity"/>
    <property type="evidence" value="ECO:0007669"/>
    <property type="project" value="TreeGrafter"/>
</dbReference>
<dbReference type="RefSeq" id="WP_066655817.1">
    <property type="nucleotide sequence ID" value="NZ_CBCSCL010000028.1"/>
</dbReference>
<feature type="transmembrane region" description="Helical" evidence="6">
    <location>
        <begin position="6"/>
        <end position="26"/>
    </location>
</feature>
<feature type="transmembrane region" description="Helical" evidence="6">
    <location>
        <begin position="150"/>
        <end position="171"/>
    </location>
</feature>
<evidence type="ECO:0000256" key="4">
    <source>
        <dbReference type="ARBA" id="ARBA00022989"/>
    </source>
</evidence>
<dbReference type="EMBL" id="CP016172">
    <property type="protein sequence ID" value="ANN77071.1"/>
    <property type="molecule type" value="Genomic_DNA"/>
</dbReference>
<keyword evidence="4 6" id="KW-1133">Transmembrane helix</keyword>
<dbReference type="OrthoDB" id="5294331at2"/>
<keyword evidence="8" id="KW-1185">Reference proteome</keyword>
<feature type="transmembrane region" description="Helical" evidence="6">
    <location>
        <begin position="183"/>
        <end position="203"/>
    </location>
</feature>
<keyword evidence="5 6" id="KW-0472">Membrane</keyword>
<sequence length="293" mass="31492">MEQVSFIVWRESVEALLVVGILYSWLRASPQGRRGLPYLWGGVAAGLGLALLLALVLLGVSSWLSDDGQEWFQAGMALVACVLVVQMVVWMKKHGRSLKGELESGARSSVQRDSWWGLLVLVMIAVAREGSETVVFLYGTVSAGADGSSAWMLALAGLAGFVVALLTFWLLQLGGKLITWRRFFRVTEILLLLLAGSLLVGGLDHLISLGVLSPLVDPLWDSSWLLDDSSGVGKILADFAGYRAYPALTSVLAWVAYWLVVWALLRRVGSGPAARSGVTAATQGEKAASAHVR</sequence>
<dbReference type="InterPro" id="IPR004923">
    <property type="entry name" value="FTR1/Fip1/EfeU"/>
</dbReference>
<keyword evidence="3 6" id="KW-0812">Transmembrane</keyword>
<dbReference type="Proteomes" id="UP000091926">
    <property type="component" value="Chromosome"/>
</dbReference>
<gene>
    <name evidence="7" type="ORF">BAU07_08085</name>
</gene>
<dbReference type="Pfam" id="PF03239">
    <property type="entry name" value="FTR1"/>
    <property type="match status" value="1"/>
</dbReference>
<dbReference type="PANTHER" id="PTHR31632">
    <property type="entry name" value="IRON TRANSPORTER FTH1"/>
    <property type="match status" value="1"/>
</dbReference>
<dbReference type="AlphaFoldDB" id="A0A193GC82"/>
<protein>
    <submittedName>
        <fullName evidence="7">FTR1 family iron permease</fullName>
    </submittedName>
</protein>
<evidence type="ECO:0000256" key="6">
    <source>
        <dbReference type="SAM" id="Phobius"/>
    </source>
</evidence>
<reference evidence="7 8" key="1">
    <citation type="submission" date="2016-06" db="EMBL/GenBank/DDBJ databases">
        <title>Complete genome sequences of Bordetella bronchialis and Bordetella flabilis.</title>
        <authorList>
            <person name="LiPuma J.J."/>
            <person name="Spilker T."/>
        </authorList>
    </citation>
    <scope>NUCLEOTIDE SEQUENCE [LARGE SCALE GENOMIC DNA]</scope>
    <source>
        <strain evidence="7 8">AU10664</strain>
    </source>
</reference>
<evidence type="ECO:0000256" key="3">
    <source>
        <dbReference type="ARBA" id="ARBA00022692"/>
    </source>
</evidence>
<evidence type="ECO:0000313" key="8">
    <source>
        <dbReference type="Proteomes" id="UP000091926"/>
    </source>
</evidence>
<dbReference type="GO" id="GO:0033573">
    <property type="term" value="C:high-affinity iron permease complex"/>
    <property type="evidence" value="ECO:0007669"/>
    <property type="project" value="InterPro"/>
</dbReference>
<proteinExistence type="inferred from homology"/>
<accession>A0A193GC82</accession>
<evidence type="ECO:0000256" key="5">
    <source>
        <dbReference type="ARBA" id="ARBA00023136"/>
    </source>
</evidence>
<comment type="similarity">
    <text evidence="2">Belongs to the oxidase-dependent Fe transporter (OFeT) (TC 9.A.10.1) family.</text>
</comment>
<evidence type="ECO:0000313" key="7">
    <source>
        <dbReference type="EMBL" id="ANN77071.1"/>
    </source>
</evidence>
<dbReference type="PANTHER" id="PTHR31632:SF2">
    <property type="entry name" value="PLASMA MEMBRANE IRON PERMEASE"/>
    <property type="match status" value="1"/>
</dbReference>
<name>A0A193GC82_9BORD</name>
<dbReference type="KEGG" id="bfz:BAU07_08085"/>
<feature type="transmembrane region" description="Helical" evidence="6">
    <location>
        <begin position="115"/>
        <end position="138"/>
    </location>
</feature>
<organism evidence="7 8">
    <name type="scientific">Bordetella flabilis</name>
    <dbReference type="NCBI Taxonomy" id="463014"/>
    <lineage>
        <taxon>Bacteria</taxon>
        <taxon>Pseudomonadati</taxon>
        <taxon>Pseudomonadota</taxon>
        <taxon>Betaproteobacteria</taxon>
        <taxon>Burkholderiales</taxon>
        <taxon>Alcaligenaceae</taxon>
        <taxon>Bordetella</taxon>
    </lineage>
</organism>
<dbReference type="STRING" id="463014.BAU07_08085"/>
<evidence type="ECO:0000256" key="2">
    <source>
        <dbReference type="ARBA" id="ARBA00008333"/>
    </source>
</evidence>
<feature type="transmembrane region" description="Helical" evidence="6">
    <location>
        <begin position="244"/>
        <end position="265"/>
    </location>
</feature>
<feature type="transmembrane region" description="Helical" evidence="6">
    <location>
        <begin position="38"/>
        <end position="65"/>
    </location>
</feature>